<dbReference type="AlphaFoldDB" id="A0A3Q3A580"/>
<reference evidence="3" key="1">
    <citation type="submission" date="2025-08" db="UniProtKB">
        <authorList>
            <consortium name="Ensembl"/>
        </authorList>
    </citation>
    <scope>IDENTIFICATION</scope>
</reference>
<evidence type="ECO:0000313" key="3">
    <source>
        <dbReference type="Ensembl" id="ENSKMAP00000011451.1"/>
    </source>
</evidence>
<feature type="compositionally biased region" description="Polar residues" evidence="1">
    <location>
        <begin position="219"/>
        <end position="235"/>
    </location>
</feature>
<dbReference type="InterPro" id="IPR013854">
    <property type="entry name" value="TF_AP2_C"/>
</dbReference>
<reference evidence="3" key="2">
    <citation type="submission" date="2025-09" db="UniProtKB">
        <authorList>
            <consortium name="Ensembl"/>
        </authorList>
    </citation>
    <scope>IDENTIFICATION</scope>
</reference>
<sequence length="261" mass="28882">ISYDEIKRRLQAPEKMSLRSLAAYTRVSRGPASKKTLLESLNVLGLTPSTTTSVSSSFSKLTEDTRALCEDMNDFAYDYIDYSNMAKQLIPETNTVQHWSKIIETRNHLEDMRKCFRDPVNSGAFDNVTHGLGLGMLDVALDMVVMVIEQQIRILSGAAASDPADSGLPKRRVRRRHRKLRSCDDEKAHKLSGGAKEQGKILIKSKERARKKKIRQESETSGPVVTQTEQGKPENVENNVLTLVSVGYEAVSSGLSAAGTV</sequence>
<feature type="domain" description="Transcription factor AP-2 C-terminal" evidence="2">
    <location>
        <begin position="2"/>
        <end position="116"/>
    </location>
</feature>
<keyword evidence="4" id="KW-1185">Reference proteome</keyword>
<dbReference type="Ensembl" id="ENSKMAT00000011629.1">
    <property type="protein sequence ID" value="ENSKMAP00000011451.1"/>
    <property type="gene ID" value="ENSKMAG00000008609.1"/>
</dbReference>
<protein>
    <submittedName>
        <fullName evidence="3">Si:ch73-127m5.2</fullName>
    </submittedName>
</protein>
<dbReference type="GeneTree" id="ENSGT00390000014331"/>
<dbReference type="Proteomes" id="UP000264800">
    <property type="component" value="Unplaced"/>
</dbReference>
<dbReference type="Pfam" id="PF03299">
    <property type="entry name" value="TF_AP-2"/>
    <property type="match status" value="1"/>
</dbReference>
<accession>A0A3Q3A580</accession>
<evidence type="ECO:0000256" key="1">
    <source>
        <dbReference type="SAM" id="MobiDB-lite"/>
    </source>
</evidence>
<name>A0A3Q3A580_KRYMA</name>
<evidence type="ECO:0000313" key="4">
    <source>
        <dbReference type="Proteomes" id="UP000264800"/>
    </source>
</evidence>
<organism evidence="3 4">
    <name type="scientific">Kryptolebias marmoratus</name>
    <name type="common">Mangrove killifish</name>
    <name type="synonym">Rivulus marmoratus</name>
    <dbReference type="NCBI Taxonomy" id="37003"/>
    <lineage>
        <taxon>Eukaryota</taxon>
        <taxon>Metazoa</taxon>
        <taxon>Chordata</taxon>
        <taxon>Craniata</taxon>
        <taxon>Vertebrata</taxon>
        <taxon>Euteleostomi</taxon>
        <taxon>Actinopterygii</taxon>
        <taxon>Neopterygii</taxon>
        <taxon>Teleostei</taxon>
        <taxon>Neoteleostei</taxon>
        <taxon>Acanthomorphata</taxon>
        <taxon>Ovalentaria</taxon>
        <taxon>Atherinomorphae</taxon>
        <taxon>Cyprinodontiformes</taxon>
        <taxon>Rivulidae</taxon>
        <taxon>Kryptolebias</taxon>
    </lineage>
</organism>
<feature type="region of interest" description="Disordered" evidence="1">
    <location>
        <begin position="159"/>
        <end position="235"/>
    </location>
</feature>
<feature type="compositionally biased region" description="Basic residues" evidence="1">
    <location>
        <begin position="169"/>
        <end position="180"/>
    </location>
</feature>
<evidence type="ECO:0000259" key="2">
    <source>
        <dbReference type="Pfam" id="PF03299"/>
    </source>
</evidence>
<dbReference type="OMA" id="NTVQHWS"/>
<proteinExistence type="predicted"/>
<dbReference type="STRING" id="37003.ENSKMAP00000011451"/>